<reference evidence="3" key="1">
    <citation type="submission" date="2022-11" db="UniProtKB">
        <authorList>
            <consortium name="WormBaseParasite"/>
        </authorList>
    </citation>
    <scope>IDENTIFICATION</scope>
</reference>
<sequence>MAVRYTLSCLGDTKASNYPATEEKKEIIREIHREYQMEMDRQAKLKKKKSSTTPTQPAILPKFQMKPAPIITTAGPTQGQAARIRTSLGAAQRALTPCAPKTIQMPQMPTPGIAKVSKKPMRILPIGRGFPPKQN</sequence>
<evidence type="ECO:0000313" key="3">
    <source>
        <dbReference type="WBParaSite" id="nRc.2.0.1.t38750-RA"/>
    </source>
</evidence>
<name>A0A915KIT9_ROMCU</name>
<proteinExistence type="predicted"/>
<accession>A0A915KIT9</accession>
<feature type="region of interest" description="Disordered" evidence="1">
    <location>
        <begin position="39"/>
        <end position="78"/>
    </location>
</feature>
<dbReference type="AlphaFoldDB" id="A0A915KIT9"/>
<evidence type="ECO:0000313" key="2">
    <source>
        <dbReference type="Proteomes" id="UP000887565"/>
    </source>
</evidence>
<evidence type="ECO:0000256" key="1">
    <source>
        <dbReference type="SAM" id="MobiDB-lite"/>
    </source>
</evidence>
<protein>
    <submittedName>
        <fullName evidence="3">Uncharacterized protein</fullName>
    </submittedName>
</protein>
<keyword evidence="2" id="KW-1185">Reference proteome</keyword>
<organism evidence="2 3">
    <name type="scientific">Romanomermis culicivorax</name>
    <name type="common">Nematode worm</name>
    <dbReference type="NCBI Taxonomy" id="13658"/>
    <lineage>
        <taxon>Eukaryota</taxon>
        <taxon>Metazoa</taxon>
        <taxon>Ecdysozoa</taxon>
        <taxon>Nematoda</taxon>
        <taxon>Enoplea</taxon>
        <taxon>Dorylaimia</taxon>
        <taxon>Mermithida</taxon>
        <taxon>Mermithoidea</taxon>
        <taxon>Mermithidae</taxon>
        <taxon>Romanomermis</taxon>
    </lineage>
</organism>
<dbReference type="Proteomes" id="UP000887565">
    <property type="component" value="Unplaced"/>
</dbReference>
<feature type="region of interest" description="Disordered" evidence="1">
    <location>
        <begin position="100"/>
        <end position="135"/>
    </location>
</feature>
<dbReference type="WBParaSite" id="nRc.2.0.1.t38750-RA">
    <property type="protein sequence ID" value="nRc.2.0.1.t38750-RA"/>
    <property type="gene ID" value="nRc.2.0.1.g38750"/>
</dbReference>